<evidence type="ECO:0000259" key="12">
    <source>
        <dbReference type="PROSITE" id="PS52015"/>
    </source>
</evidence>
<keyword evidence="4" id="KW-1003">Cell membrane</keyword>
<evidence type="ECO:0000256" key="4">
    <source>
        <dbReference type="ARBA" id="ARBA00022475"/>
    </source>
</evidence>
<dbReference type="SUPFAM" id="SSF74653">
    <property type="entry name" value="TolA/TonB C-terminal domain"/>
    <property type="match status" value="1"/>
</dbReference>
<evidence type="ECO:0000256" key="1">
    <source>
        <dbReference type="ARBA" id="ARBA00004383"/>
    </source>
</evidence>
<feature type="domain" description="TonB C-terminal" evidence="12">
    <location>
        <begin position="90"/>
        <end position="175"/>
    </location>
</feature>
<dbReference type="Gene3D" id="3.30.1150.10">
    <property type="match status" value="1"/>
</dbReference>
<dbReference type="Proteomes" id="UP000807785">
    <property type="component" value="Unassembled WGS sequence"/>
</dbReference>
<evidence type="ECO:0000256" key="9">
    <source>
        <dbReference type="ARBA" id="ARBA00023136"/>
    </source>
</evidence>
<evidence type="ECO:0000256" key="10">
    <source>
        <dbReference type="SAM" id="MobiDB-lite"/>
    </source>
</evidence>
<feature type="chain" id="PRO_5039128723" evidence="11">
    <location>
        <begin position="20"/>
        <end position="175"/>
    </location>
</feature>
<dbReference type="AlphaFoldDB" id="A0A9D7E707"/>
<evidence type="ECO:0000256" key="6">
    <source>
        <dbReference type="ARBA" id="ARBA00022692"/>
    </source>
</evidence>
<dbReference type="PANTHER" id="PTHR33446:SF2">
    <property type="entry name" value="PROTEIN TONB"/>
    <property type="match status" value="1"/>
</dbReference>
<dbReference type="Pfam" id="PF03544">
    <property type="entry name" value="TonB_C"/>
    <property type="match status" value="1"/>
</dbReference>
<feature type="region of interest" description="Disordered" evidence="10">
    <location>
        <begin position="57"/>
        <end position="78"/>
    </location>
</feature>
<evidence type="ECO:0000313" key="14">
    <source>
        <dbReference type="Proteomes" id="UP000807785"/>
    </source>
</evidence>
<comment type="subcellular location">
    <subcellularLocation>
        <location evidence="1">Cell inner membrane</location>
        <topology evidence="1">Single-pass membrane protein</topology>
        <orientation evidence="1">Periplasmic side</orientation>
    </subcellularLocation>
</comment>
<keyword evidence="5" id="KW-0997">Cell inner membrane</keyword>
<dbReference type="InterPro" id="IPR006260">
    <property type="entry name" value="TonB/TolA_C"/>
</dbReference>
<dbReference type="PROSITE" id="PS52015">
    <property type="entry name" value="TONB_CTD"/>
    <property type="match status" value="1"/>
</dbReference>
<keyword evidence="7" id="KW-0653">Protein transport</keyword>
<sequence length="175" mass="17968">MACLAGSVLLHAGSIALLAAEWPGTMPQPALAPTIEARLRQLPPVATAAAPADRLMKDTLSDSPAPPTTSAMPPSVSLSGAARARASDAARARSAQRRLARHVFYPPEAVAAGIEGEVRLLLTLDSAGNVVEAVIASGSGHPVLDRAALSAAYAMQRLPGAGARELILPVVFRLE</sequence>
<reference evidence="13" key="1">
    <citation type="submission" date="2020-10" db="EMBL/GenBank/DDBJ databases">
        <title>Connecting structure to function with the recovery of over 1000 high-quality activated sludge metagenome-assembled genomes encoding full-length rRNA genes using long-read sequencing.</title>
        <authorList>
            <person name="Singleton C.M."/>
            <person name="Petriglieri F."/>
            <person name="Kristensen J.M."/>
            <person name="Kirkegaard R.H."/>
            <person name="Michaelsen T.Y."/>
            <person name="Andersen M.H."/>
            <person name="Karst S.M."/>
            <person name="Dueholm M.S."/>
            <person name="Nielsen P.H."/>
            <person name="Albertsen M."/>
        </authorList>
    </citation>
    <scope>NUCLEOTIDE SEQUENCE</scope>
    <source>
        <strain evidence="13">Bjer_18-Q3-R1-45_BAT3C.347</strain>
    </source>
</reference>
<protein>
    <submittedName>
        <fullName evidence="13">Energy transducer TonB</fullName>
    </submittedName>
</protein>
<name>A0A9D7E707_9PROT</name>
<evidence type="ECO:0000256" key="5">
    <source>
        <dbReference type="ARBA" id="ARBA00022519"/>
    </source>
</evidence>
<evidence type="ECO:0000256" key="3">
    <source>
        <dbReference type="ARBA" id="ARBA00022448"/>
    </source>
</evidence>
<dbReference type="InterPro" id="IPR037682">
    <property type="entry name" value="TonB_C"/>
</dbReference>
<dbReference type="PANTHER" id="PTHR33446">
    <property type="entry name" value="PROTEIN TONB-RELATED"/>
    <property type="match status" value="1"/>
</dbReference>
<dbReference type="GO" id="GO:0031992">
    <property type="term" value="F:energy transducer activity"/>
    <property type="evidence" value="ECO:0007669"/>
    <property type="project" value="TreeGrafter"/>
</dbReference>
<proteinExistence type="inferred from homology"/>
<feature type="signal peptide" evidence="11">
    <location>
        <begin position="1"/>
        <end position="19"/>
    </location>
</feature>
<keyword evidence="9" id="KW-0472">Membrane</keyword>
<dbReference type="GO" id="GO:0015031">
    <property type="term" value="P:protein transport"/>
    <property type="evidence" value="ECO:0007669"/>
    <property type="project" value="UniProtKB-KW"/>
</dbReference>
<dbReference type="NCBIfam" id="TIGR01352">
    <property type="entry name" value="tonB_Cterm"/>
    <property type="match status" value="1"/>
</dbReference>
<dbReference type="GO" id="GO:0098797">
    <property type="term" value="C:plasma membrane protein complex"/>
    <property type="evidence" value="ECO:0007669"/>
    <property type="project" value="TreeGrafter"/>
</dbReference>
<dbReference type="InterPro" id="IPR051045">
    <property type="entry name" value="TonB-dependent_transducer"/>
</dbReference>
<accession>A0A9D7E707</accession>
<keyword evidence="6" id="KW-0812">Transmembrane</keyword>
<evidence type="ECO:0000256" key="7">
    <source>
        <dbReference type="ARBA" id="ARBA00022927"/>
    </source>
</evidence>
<gene>
    <name evidence="13" type="ORF">IPH26_19405</name>
</gene>
<evidence type="ECO:0000256" key="11">
    <source>
        <dbReference type="SAM" id="SignalP"/>
    </source>
</evidence>
<organism evidence="13 14">
    <name type="scientific">Candidatus Methylophosphatis roskildensis</name>
    <dbReference type="NCBI Taxonomy" id="2899263"/>
    <lineage>
        <taxon>Bacteria</taxon>
        <taxon>Pseudomonadati</taxon>
        <taxon>Pseudomonadota</taxon>
        <taxon>Betaproteobacteria</taxon>
        <taxon>Nitrosomonadales</taxon>
        <taxon>Sterolibacteriaceae</taxon>
        <taxon>Candidatus Methylophosphatis</taxon>
    </lineage>
</organism>
<keyword evidence="8" id="KW-1133">Transmembrane helix</keyword>
<evidence type="ECO:0000256" key="2">
    <source>
        <dbReference type="ARBA" id="ARBA00006555"/>
    </source>
</evidence>
<keyword evidence="3" id="KW-0813">Transport</keyword>
<comment type="caution">
    <text evidence="13">The sequence shown here is derived from an EMBL/GenBank/DDBJ whole genome shotgun (WGS) entry which is preliminary data.</text>
</comment>
<evidence type="ECO:0000256" key="8">
    <source>
        <dbReference type="ARBA" id="ARBA00022989"/>
    </source>
</evidence>
<dbReference type="GO" id="GO:0055085">
    <property type="term" value="P:transmembrane transport"/>
    <property type="evidence" value="ECO:0007669"/>
    <property type="project" value="InterPro"/>
</dbReference>
<comment type="similarity">
    <text evidence="2">Belongs to the TonB family.</text>
</comment>
<evidence type="ECO:0000313" key="13">
    <source>
        <dbReference type="EMBL" id="MBK6975003.1"/>
    </source>
</evidence>
<dbReference type="EMBL" id="JADJEV010000005">
    <property type="protein sequence ID" value="MBK6975003.1"/>
    <property type="molecule type" value="Genomic_DNA"/>
</dbReference>
<feature type="compositionally biased region" description="Low complexity" evidence="10">
    <location>
        <begin position="68"/>
        <end position="78"/>
    </location>
</feature>
<keyword evidence="11" id="KW-0732">Signal</keyword>